<accession>A0A8H6A7L0</accession>
<comment type="catalytic activity">
    <reaction evidence="15">
        <text>holo-[ACP] + acetyl-CoA = acetyl-[ACP] + CoA</text>
        <dbReference type="Rhea" id="RHEA:41788"/>
        <dbReference type="Rhea" id="RHEA-COMP:9621"/>
        <dbReference type="Rhea" id="RHEA-COMP:9685"/>
        <dbReference type="ChEBI" id="CHEBI:57287"/>
        <dbReference type="ChEBI" id="CHEBI:57288"/>
        <dbReference type="ChEBI" id="CHEBI:64479"/>
        <dbReference type="ChEBI" id="CHEBI:78446"/>
        <dbReference type="EC" id="2.3.1.38"/>
    </reaction>
</comment>
<dbReference type="Pfam" id="PF17828">
    <property type="entry name" value="FAS_N"/>
    <property type="match status" value="1"/>
</dbReference>
<evidence type="ECO:0000256" key="7">
    <source>
        <dbReference type="ARBA" id="ARBA00023027"/>
    </source>
</evidence>
<dbReference type="InterPro" id="IPR001227">
    <property type="entry name" value="Ac_transferase_dom_sf"/>
</dbReference>
<dbReference type="CDD" id="cd03447">
    <property type="entry name" value="FAS_MaoC"/>
    <property type="match status" value="1"/>
</dbReference>
<keyword evidence="9" id="KW-0511">Multifunctional enzyme</keyword>
<dbReference type="Pfam" id="PF22235">
    <property type="entry name" value="FAS1_thioest_ins"/>
    <property type="match status" value="1"/>
</dbReference>
<evidence type="ECO:0000256" key="8">
    <source>
        <dbReference type="ARBA" id="ARBA00023239"/>
    </source>
</evidence>
<dbReference type="SUPFAM" id="SSF54637">
    <property type="entry name" value="Thioesterase/thiol ester dehydrase-isomerase"/>
    <property type="match status" value="2"/>
</dbReference>
<dbReference type="FunFam" id="3.20.20.70:FF:000078">
    <property type="entry name" value="Fatty acid synthase beta subunit dehydratase"/>
    <property type="match status" value="1"/>
</dbReference>
<dbReference type="InterPro" id="IPR013565">
    <property type="entry name" value="Fas1/AflB-like_central"/>
</dbReference>
<evidence type="ECO:0000256" key="13">
    <source>
        <dbReference type="ARBA" id="ARBA00048536"/>
    </source>
</evidence>
<dbReference type="GO" id="GO:0004313">
    <property type="term" value="F:[acyl-carrier-protein] S-acetyltransferase activity"/>
    <property type="evidence" value="ECO:0007669"/>
    <property type="project" value="UniProtKB-EC"/>
</dbReference>
<dbReference type="SMART" id="SM00827">
    <property type="entry name" value="PKS_AT"/>
    <property type="match status" value="1"/>
</dbReference>
<dbReference type="Pfam" id="PF01575">
    <property type="entry name" value="MaoC_dehydratas"/>
    <property type="match status" value="1"/>
</dbReference>
<evidence type="ECO:0000256" key="16">
    <source>
        <dbReference type="PIRSR" id="PIRSR005562-1"/>
    </source>
</evidence>
<dbReference type="Pfam" id="PF13452">
    <property type="entry name" value="FAS1_DH_region"/>
    <property type="match status" value="1"/>
</dbReference>
<feature type="active site" description="For acetyltransferase activity" evidence="16">
    <location>
        <position position="399"/>
    </location>
</feature>
<dbReference type="Gene3D" id="1.20.1050.120">
    <property type="match status" value="1"/>
</dbReference>
<dbReference type="Gene3D" id="3.40.366.10">
    <property type="entry name" value="Malonyl-Coenzyme A Acyl Carrier Protein, domain 2"/>
    <property type="match status" value="3"/>
</dbReference>
<dbReference type="PRINTS" id="PR01483">
    <property type="entry name" value="FASYNTHASE"/>
</dbReference>
<comment type="subunit">
    <text evidence="10">[Alpha(6)beta(6)] hexamers of two multifunctional subunits (alpha and beta).</text>
</comment>
<dbReference type="SUPFAM" id="SSF51395">
    <property type="entry name" value="FMN-linked oxidoreductases"/>
    <property type="match status" value="1"/>
</dbReference>
<keyword evidence="20" id="KW-1185">Reference proteome</keyword>
<feature type="region of interest" description="Disordered" evidence="17">
    <location>
        <begin position="1206"/>
        <end position="1247"/>
    </location>
</feature>
<feature type="compositionally biased region" description="Polar residues" evidence="17">
    <location>
        <begin position="1208"/>
        <end position="1228"/>
    </location>
</feature>
<dbReference type="Proteomes" id="UP000541154">
    <property type="component" value="Unassembled WGS sequence"/>
</dbReference>
<dbReference type="GO" id="GO:0006633">
    <property type="term" value="P:fatty acid biosynthetic process"/>
    <property type="evidence" value="ECO:0007669"/>
    <property type="project" value="InterPro"/>
</dbReference>
<dbReference type="Gene3D" id="3.10.129.10">
    <property type="entry name" value="Hotdog Thioesterase"/>
    <property type="match status" value="2"/>
</dbReference>
<dbReference type="GO" id="GO:0004312">
    <property type="term" value="F:fatty acid synthase activity"/>
    <property type="evidence" value="ECO:0007669"/>
    <property type="project" value="InterPro"/>
</dbReference>
<organism evidence="19 20">
    <name type="scientific">Petromyces alliaceus</name>
    <name type="common">Aspergillus alliaceus</name>
    <dbReference type="NCBI Taxonomy" id="209559"/>
    <lineage>
        <taxon>Eukaryota</taxon>
        <taxon>Fungi</taxon>
        <taxon>Dikarya</taxon>
        <taxon>Ascomycota</taxon>
        <taxon>Pezizomycotina</taxon>
        <taxon>Eurotiomycetes</taxon>
        <taxon>Eurotiomycetidae</taxon>
        <taxon>Eurotiales</taxon>
        <taxon>Aspergillaceae</taxon>
        <taxon>Aspergillus</taxon>
        <taxon>Aspergillus subgen. Circumdati</taxon>
    </lineage>
</organism>
<comment type="caution">
    <text evidence="19">The sequence shown here is derived from an EMBL/GenBank/DDBJ whole genome shotgun (WGS) entry which is preliminary data.</text>
</comment>
<comment type="catalytic activity">
    <reaction evidence="13">
        <text>(9Z)-octadecenoyl-[ACP] + H2O = (9Z)-octadecenoate + holo-[ACP] + H(+)</text>
        <dbReference type="Rhea" id="RHEA:15057"/>
        <dbReference type="Rhea" id="RHEA-COMP:9685"/>
        <dbReference type="Rhea" id="RHEA-COMP:9924"/>
        <dbReference type="ChEBI" id="CHEBI:15377"/>
        <dbReference type="ChEBI" id="CHEBI:15378"/>
        <dbReference type="ChEBI" id="CHEBI:30823"/>
        <dbReference type="ChEBI" id="CHEBI:64479"/>
        <dbReference type="ChEBI" id="CHEBI:78783"/>
        <dbReference type="EC" id="3.1.2.14"/>
    </reaction>
</comment>
<feature type="active site" description="For malonyltransferase activity" evidence="16">
    <location>
        <position position="1913"/>
    </location>
</feature>
<dbReference type="GO" id="GO:0004321">
    <property type="term" value="F:fatty-acyl-CoA synthase activity"/>
    <property type="evidence" value="ECO:0007669"/>
    <property type="project" value="UniProtKB-EC"/>
</dbReference>
<dbReference type="GO" id="GO:0004314">
    <property type="term" value="F:[acyl-carrier-protein] S-malonyltransferase activity"/>
    <property type="evidence" value="ECO:0007669"/>
    <property type="project" value="UniProtKB-EC"/>
</dbReference>
<evidence type="ECO:0000256" key="5">
    <source>
        <dbReference type="ARBA" id="ARBA00022857"/>
    </source>
</evidence>
<evidence type="ECO:0000256" key="3">
    <source>
        <dbReference type="ARBA" id="ARBA00022679"/>
    </source>
</evidence>
<comment type="catalytic activity">
    <reaction evidence="1">
        <text>a (3R)-hydroxyacyl-[ACP] = a (2E)-enoyl-[ACP] + H2O</text>
        <dbReference type="Rhea" id="RHEA:13097"/>
        <dbReference type="Rhea" id="RHEA-COMP:9925"/>
        <dbReference type="Rhea" id="RHEA-COMP:9945"/>
        <dbReference type="ChEBI" id="CHEBI:15377"/>
        <dbReference type="ChEBI" id="CHEBI:78784"/>
        <dbReference type="ChEBI" id="CHEBI:78827"/>
        <dbReference type="EC" id="4.2.1.59"/>
    </reaction>
</comment>
<dbReference type="GO" id="GO:0019171">
    <property type="term" value="F:(3R)-hydroxyacyl-[acyl-carrier-protein] dehydratase activity"/>
    <property type="evidence" value="ECO:0007669"/>
    <property type="project" value="UniProtKB-EC"/>
</dbReference>
<dbReference type="Gene3D" id="3.20.20.70">
    <property type="entry name" value="Aldolase class I"/>
    <property type="match status" value="1"/>
</dbReference>
<dbReference type="InterPro" id="IPR003965">
    <property type="entry name" value="Fatty_acid_synthase"/>
</dbReference>
<protein>
    <recommendedName>
        <fullName evidence="18">Malonyl-CoA:ACP transacylase (MAT) domain-containing protein</fullName>
    </recommendedName>
</protein>
<evidence type="ECO:0000256" key="9">
    <source>
        <dbReference type="ARBA" id="ARBA00023268"/>
    </source>
</evidence>
<dbReference type="GO" id="GO:0005835">
    <property type="term" value="C:fatty acid synthase complex"/>
    <property type="evidence" value="ECO:0007669"/>
    <property type="project" value="InterPro"/>
</dbReference>
<evidence type="ECO:0000256" key="2">
    <source>
        <dbReference type="ARBA" id="ARBA00010009"/>
    </source>
</evidence>
<sequence length="2151" mass="237785">MIGDFGTIPKSVETEHRASHMRPPWRIESCKIRQYPKEEPAHIVPIWPNTVGDAMHYPKFEQTQPGIAVPIDIIFTVHQDCLALLGSRQPCALLPISVSKGSHIGAIPTTKMIPSWSTVPSLPFDVGSERARISLAEIKDGLSLLFKDVHVVLSISDPVDLHILKIQRDNFLWSLVHLSADDKAEQTPSSGAELSLCFLQFLLGQEETPSSALRSLAQAIDHKFLQDSEIHAVVSQITASPVERRRWLRTYYHAACATPGTYEAPGSALLQETMRGEFQLAGIFGGQGASNTSCIQELRELYHTYQPFLVELLRITGARLYELSQCPESRMQLNGRSLDVEAWMRDPETIPNPTDMAEAPVSMPIVGLLGLARYAVSCQLLSLTPGQFGSHFSSITGHSQGLLTAVAVALSDTWASFYHYAEMAMELLFWIGLGCQRSTMRTSVPANAQETPSCMLDISGIQRAKVESIIAQVNQGLDPVEHAQISVVNMRDRFVIGGPVASLAHLDSYLTSIAATSEDQSRVPFSSRKPVFSHQFLPISVPFHTSHLEEIATELKMRFKDKVIVGAQLRVCVRHTMTGHDIRQAPTANLIPMLIDAILLEICDWPATLAPTDATTHIVAFDPAMATLAKANTDGRGVRIINALHIDTRDDEMGTILDLLSPSLLETSTKVQPWGQRFQPRLSPTDSGPVQIRTRLTELLGKPPVMVAGMTPTTVHWDVVSAILNAGYHVELAGGGYHKAENLSAAIMKVIQSIPKGQGVTVNLIYANPKAISWQIPLLQHLSRNQYPIHGLTIGAGVPSPEIVTEYIDSLRIQHISLKPGSLTAIRQVLDIARTRPEFPIIMQWTGGRAGGHHSFEDFHEPILRMYAAIRRCSNVYLVAGSGFGNAEDIYPYLTGAWSVALGYPQMPFDGVLVGSRMMVAREAHTSRGVKDLICSTPGIPDNEWERTYTGSAGGIVTVLSEMGEPIHKIANRGVMLWAEMDKDVFKLPRKERAAYLQRNRKYIIERLDADYAKPWFCRDSKGNVVDIYQMTYAEVLHRLVELMYIHHQKRWIDKSYVRFVRDIASRTWERLVDHQGKAAPTSSLEDDPEGFLEYFLKVCPSASSYRLSPEDASFFLARCQESGQKPVNFIPALDENFEFYFKKDSLWQSEDLDAVINQDAGRVCVLHGPVAAQHSTRSDESARDILDGIMDGVLDLIQKAGRRTDVLHTQTSRSRTPDSCSATSSGAASDVSEIESETSVGSNSLEQSLDTTLNTVRTLLSVEYIMQDYKRKENPFRSLLDSSREIAKHYNYETSEVVVPTSSDPESGQCIKIRCYDGESLAVDIHHPRAHGLESAVLPLRYIVNKNSRGISEVMGGRNERIKSFYSHIWFGREIDPQLRVNSTFQGREMTLTRRLLSDLSLVTGRAFENKDLAFSSSAALPITIGILAAWESLAQPLVLKDIDGDILALVHRSNRFEYVEGATPLTLGDTVTSSARVNAVTIENAGKSVQVEALIYRAGEEVMKVTSEFLFRGEFNDYETAFRRTRHPKWVVQVSSDEDEAVLRDREWLHLDNDSGPLIGHRVAFDLESLVTYQSPAKYASLQVQGAVCVVSGTGAERKIGSVEFQYGACRGNPVLDFLERKGTLVSRAHTDLEKPGWSGRSSINVQMPAENQWYSQVSRDYNPIHVSWIFARLANLPGTICHGMYTSAIAATALDYLVLDGDRQRVKGFEASFVDMVLPLESLEVRLQHVAMVQGRMRFKIEVNRKDDGRRVVEASAEVEQPGTAYLFTGQGSASMGMGMDLYNRSSVARAIWDSVDESFKNTYGWSLLEIVKNNPKSLTVHFGGKKGRAIRENYLSMVTTVTLPDGSTTQRPILPLTSKSTSYTFSDPRGLLFATMFTQPAILVLEAATFAVLKAKGYVQEGSMYGGHSLGELGALSALLEGASNWSIAQIAFYRGLIMDTSATAGPKDGPSFGMVAINPTRVGKDFTPDDLFRIVRAISAESGQLLEVANFNIEGEQYVCTGSIPNLYVLGKVLDLIAHGDYLLQCVTEQEPPESPHGIHGVITGLLHESRTLPGPIKLQRGAATIPLQGIDLPFHSSHLKGSVDVYRSFLLSSGLVGWKGEMAKLAKRYVPNVIGQPFSLETDYIKKVFDITGSPVLREMLGDTL</sequence>
<keyword evidence="7" id="KW-0520">NAD</keyword>
<dbReference type="InterPro" id="IPR002539">
    <property type="entry name" value="MaoC-like_dom"/>
</dbReference>
<dbReference type="InterPro" id="IPR041099">
    <property type="entry name" value="FAS1_N"/>
</dbReference>
<dbReference type="InterPro" id="IPR032088">
    <property type="entry name" value="SAT"/>
</dbReference>
<evidence type="ECO:0000313" key="19">
    <source>
        <dbReference type="EMBL" id="KAF5863291.1"/>
    </source>
</evidence>
<dbReference type="PANTHER" id="PTHR10982">
    <property type="entry name" value="MALONYL COA-ACYL CARRIER PROTEIN TRANSACYLASE"/>
    <property type="match status" value="1"/>
</dbReference>
<dbReference type="Gene3D" id="6.10.140.1400">
    <property type="match status" value="1"/>
</dbReference>
<keyword evidence="4" id="KW-0378">Hydrolase</keyword>
<dbReference type="InterPro" id="IPR050830">
    <property type="entry name" value="Fungal_FAS"/>
</dbReference>
<keyword evidence="6" id="KW-0560">Oxidoreductase</keyword>
<dbReference type="InterPro" id="IPR013785">
    <property type="entry name" value="Aldolase_TIM"/>
</dbReference>
<evidence type="ECO:0000256" key="10">
    <source>
        <dbReference type="ARBA" id="ARBA00033756"/>
    </source>
</evidence>
<proteinExistence type="inferred from homology"/>
<evidence type="ECO:0000256" key="6">
    <source>
        <dbReference type="ARBA" id="ARBA00023002"/>
    </source>
</evidence>
<evidence type="ECO:0000256" key="1">
    <source>
        <dbReference type="ARBA" id="ARBA00001055"/>
    </source>
</evidence>
<dbReference type="Pfam" id="PF08354">
    <property type="entry name" value="Fas1-AflB-like_hel"/>
    <property type="match status" value="1"/>
</dbReference>
<reference evidence="19 20" key="1">
    <citation type="submission" date="2019-04" db="EMBL/GenBank/DDBJ databases">
        <title>Aspergillus burnettii sp. nov., novel species from soil in southeast Queensland.</title>
        <authorList>
            <person name="Gilchrist C.L.M."/>
            <person name="Pitt J.I."/>
            <person name="Lange L."/>
            <person name="Lacey H.J."/>
            <person name="Vuong D."/>
            <person name="Midgley D.J."/>
            <person name="Greenfield P."/>
            <person name="Bradbury M."/>
            <person name="Lacey E."/>
            <person name="Busk P.K."/>
            <person name="Pilgaard B."/>
            <person name="Chooi Y.H."/>
            <person name="Piggott A.M."/>
        </authorList>
    </citation>
    <scope>NUCLEOTIDE SEQUENCE [LARGE SCALE GENOMIC DNA]</scope>
    <source>
        <strain evidence="19 20">FRR 5400</strain>
    </source>
</reference>
<comment type="similarity">
    <text evidence="2">Belongs to the fungal fatty acid synthetase subunit beta family.</text>
</comment>
<evidence type="ECO:0000259" key="18">
    <source>
        <dbReference type="SMART" id="SM00827"/>
    </source>
</evidence>
<evidence type="ECO:0000256" key="15">
    <source>
        <dbReference type="ARBA" id="ARBA00048835"/>
    </source>
</evidence>
<keyword evidence="3" id="KW-0808">Transferase</keyword>
<gene>
    <name evidence="19" type="ORF">ETB97_010413</name>
</gene>
<dbReference type="EMBL" id="SPNV01000055">
    <property type="protein sequence ID" value="KAF5863291.1"/>
    <property type="molecule type" value="Genomic_DNA"/>
</dbReference>
<dbReference type="Gene3D" id="6.10.60.10">
    <property type="match status" value="1"/>
</dbReference>
<dbReference type="InterPro" id="IPR014043">
    <property type="entry name" value="Acyl_transferase_dom"/>
</dbReference>
<dbReference type="InterPro" id="IPR039569">
    <property type="entry name" value="FAS1-like_DH_region"/>
</dbReference>
<dbReference type="GO" id="GO:0004318">
    <property type="term" value="F:enoyl-[acyl-carrier-protein] reductase (NADH) activity"/>
    <property type="evidence" value="ECO:0007669"/>
    <property type="project" value="UniProtKB-EC"/>
</dbReference>
<dbReference type="Gene3D" id="3.30.70.3330">
    <property type="match status" value="1"/>
</dbReference>
<feature type="compositionally biased region" description="Polar residues" evidence="17">
    <location>
        <begin position="1238"/>
        <end position="1247"/>
    </location>
</feature>
<dbReference type="PANTHER" id="PTHR10982:SF21">
    <property type="entry name" value="FATTY ACID SYNTHASE SUBUNIT BETA"/>
    <property type="match status" value="1"/>
</dbReference>
<evidence type="ECO:0000256" key="4">
    <source>
        <dbReference type="ARBA" id="ARBA00022801"/>
    </source>
</evidence>
<name>A0A8H6A7L0_PETAA</name>
<feature type="domain" description="Malonyl-CoA:ACP transacylase (MAT)" evidence="18">
    <location>
        <begin position="1770"/>
        <end position="2068"/>
    </location>
</feature>
<comment type="catalytic activity">
    <reaction evidence="14">
        <text>a 2,3-saturated acyl-[ACP] + NAD(+) = a (2E)-enoyl-[ACP] + NADH + H(+)</text>
        <dbReference type="Rhea" id="RHEA:10240"/>
        <dbReference type="Rhea" id="RHEA-COMP:9925"/>
        <dbReference type="Rhea" id="RHEA-COMP:9926"/>
        <dbReference type="ChEBI" id="CHEBI:15378"/>
        <dbReference type="ChEBI" id="CHEBI:57540"/>
        <dbReference type="ChEBI" id="CHEBI:57945"/>
        <dbReference type="ChEBI" id="CHEBI:78784"/>
        <dbReference type="ChEBI" id="CHEBI:78785"/>
        <dbReference type="EC" id="1.3.1.9"/>
    </reaction>
</comment>
<comment type="catalytic activity">
    <reaction evidence="11">
        <text>acetyl-CoA + n malonyl-CoA + 2n NADPH + 4n H(+) = a long-chain-acyl-CoA + n CoA + n CO2 + 2n NADP(+).</text>
        <dbReference type="EC" id="2.3.1.86"/>
    </reaction>
</comment>
<dbReference type="PIRSF" id="PIRSF005562">
    <property type="entry name" value="FAS_yeast_beta"/>
    <property type="match status" value="1"/>
</dbReference>
<dbReference type="Pfam" id="PF00698">
    <property type="entry name" value="Acyl_transf_1"/>
    <property type="match status" value="1"/>
</dbReference>
<dbReference type="InterPro" id="IPR016452">
    <property type="entry name" value="Fas1/AflB-like"/>
</dbReference>
<dbReference type="InterPro" id="IPR029069">
    <property type="entry name" value="HotDog_dom_sf"/>
</dbReference>
<evidence type="ECO:0000313" key="20">
    <source>
        <dbReference type="Proteomes" id="UP000541154"/>
    </source>
</evidence>
<dbReference type="GO" id="GO:0016297">
    <property type="term" value="F:fatty acyl-[ACP] hydrolase activity"/>
    <property type="evidence" value="ECO:0007669"/>
    <property type="project" value="UniProtKB-EC"/>
</dbReference>
<keyword evidence="8" id="KW-0456">Lyase</keyword>
<evidence type="ECO:0000256" key="12">
    <source>
        <dbReference type="ARBA" id="ARBA00048462"/>
    </source>
</evidence>
<dbReference type="Gene3D" id="6.20.240.10">
    <property type="match status" value="1"/>
</dbReference>
<dbReference type="Gene3D" id="1.20.930.70">
    <property type="match status" value="1"/>
</dbReference>
<evidence type="ECO:0000256" key="11">
    <source>
        <dbReference type="ARBA" id="ARBA00048237"/>
    </source>
</evidence>
<dbReference type="Pfam" id="PF16073">
    <property type="entry name" value="SAT"/>
    <property type="match status" value="1"/>
</dbReference>
<evidence type="ECO:0000256" key="14">
    <source>
        <dbReference type="ARBA" id="ARBA00048572"/>
    </source>
</evidence>
<comment type="catalytic activity">
    <reaction evidence="12">
        <text>holo-[ACP] + malonyl-CoA = malonyl-[ACP] + CoA</text>
        <dbReference type="Rhea" id="RHEA:41792"/>
        <dbReference type="Rhea" id="RHEA-COMP:9623"/>
        <dbReference type="Rhea" id="RHEA-COMP:9685"/>
        <dbReference type="ChEBI" id="CHEBI:57287"/>
        <dbReference type="ChEBI" id="CHEBI:57384"/>
        <dbReference type="ChEBI" id="CHEBI:64479"/>
        <dbReference type="ChEBI" id="CHEBI:78449"/>
        <dbReference type="EC" id="2.3.1.39"/>
    </reaction>
</comment>
<dbReference type="SUPFAM" id="SSF52151">
    <property type="entry name" value="FabD/lysophospholipase-like"/>
    <property type="match status" value="2"/>
</dbReference>
<dbReference type="InterPro" id="IPR016035">
    <property type="entry name" value="Acyl_Trfase/lysoPLipase"/>
</dbReference>
<dbReference type="InterPro" id="IPR040883">
    <property type="entry name" value="FAS_meander"/>
</dbReference>
<evidence type="ECO:0000256" key="17">
    <source>
        <dbReference type="SAM" id="MobiDB-lite"/>
    </source>
</evidence>
<dbReference type="Pfam" id="PF17951">
    <property type="entry name" value="FAS_meander"/>
    <property type="match status" value="1"/>
</dbReference>
<keyword evidence="5" id="KW-0521">NADP</keyword>